<reference evidence="2 3" key="1">
    <citation type="journal article" date="2016" name="Nat. Commun.">
        <title>Thousands of microbial genomes shed light on interconnected biogeochemical processes in an aquifer system.</title>
        <authorList>
            <person name="Anantharaman K."/>
            <person name="Brown C.T."/>
            <person name="Hug L.A."/>
            <person name="Sharon I."/>
            <person name="Castelle C.J."/>
            <person name="Probst A.J."/>
            <person name="Thomas B.C."/>
            <person name="Singh A."/>
            <person name="Wilkins M.J."/>
            <person name="Karaoz U."/>
            <person name="Brodie E.L."/>
            <person name="Williams K.H."/>
            <person name="Hubbard S.S."/>
            <person name="Banfield J.F."/>
        </authorList>
    </citation>
    <scope>NUCLEOTIDE SEQUENCE [LARGE SCALE GENOMIC DNA]</scope>
</reference>
<dbReference type="GO" id="GO:0046872">
    <property type="term" value="F:metal ion binding"/>
    <property type="evidence" value="ECO:0007669"/>
    <property type="project" value="InterPro"/>
</dbReference>
<dbReference type="EMBL" id="MFKI01000019">
    <property type="protein sequence ID" value="OGG39051.1"/>
    <property type="molecule type" value="Genomic_DNA"/>
</dbReference>
<evidence type="ECO:0000313" key="3">
    <source>
        <dbReference type="Proteomes" id="UP000179324"/>
    </source>
</evidence>
<dbReference type="Pfam" id="PF11716">
    <property type="entry name" value="MDMPI_N"/>
    <property type="match status" value="1"/>
</dbReference>
<proteinExistence type="predicted"/>
<evidence type="ECO:0000259" key="1">
    <source>
        <dbReference type="Pfam" id="PF11716"/>
    </source>
</evidence>
<protein>
    <recommendedName>
        <fullName evidence="1">Mycothiol-dependent maleylpyruvate isomerase metal-binding domain-containing protein</fullName>
    </recommendedName>
</protein>
<dbReference type="InterPro" id="IPR024344">
    <property type="entry name" value="MDMPI_metal-binding"/>
</dbReference>
<accession>A0A1F6BQ65</accession>
<gene>
    <name evidence="2" type="ORF">A2127_02630</name>
</gene>
<feature type="domain" description="Mycothiol-dependent maleylpyruvate isomerase metal-binding" evidence="1">
    <location>
        <begin position="6"/>
        <end position="110"/>
    </location>
</feature>
<sequence>MKNMNVATFFGNLKDSDWDVPVTKKWRVKDVLSHLIGWERECARELLKVFETGNEPWFMLADNYDDFNEKIRQEFKDYSPEALISEFEKWRNTLEKNIRMIGEDRVRQRPHMDWVFDEGGEPHFEHHLNQIKKALGIQTA</sequence>
<dbReference type="SUPFAM" id="SSF109854">
    <property type="entry name" value="DinB/YfiT-like putative metalloenzymes"/>
    <property type="match status" value="1"/>
</dbReference>
<name>A0A1F6BQ65_9BACT</name>
<dbReference type="AlphaFoldDB" id="A0A1F6BQ65"/>
<evidence type="ECO:0000313" key="2">
    <source>
        <dbReference type="EMBL" id="OGG39051.1"/>
    </source>
</evidence>
<dbReference type="Gene3D" id="1.20.120.450">
    <property type="entry name" value="dinb family like domain"/>
    <property type="match status" value="1"/>
</dbReference>
<dbReference type="InterPro" id="IPR034660">
    <property type="entry name" value="DinB/YfiT-like"/>
</dbReference>
<organism evidence="2 3">
    <name type="scientific">Candidatus Jorgensenbacteria bacterium GWC1_48_12</name>
    <dbReference type="NCBI Taxonomy" id="1798469"/>
    <lineage>
        <taxon>Bacteria</taxon>
        <taxon>Candidatus Joergenseniibacteriota</taxon>
    </lineage>
</organism>
<dbReference type="Proteomes" id="UP000179324">
    <property type="component" value="Unassembled WGS sequence"/>
</dbReference>
<comment type="caution">
    <text evidence="2">The sequence shown here is derived from an EMBL/GenBank/DDBJ whole genome shotgun (WGS) entry which is preliminary data.</text>
</comment>